<evidence type="ECO:0000313" key="2">
    <source>
        <dbReference type="Proteomes" id="UP000225997"/>
    </source>
</evidence>
<evidence type="ECO:0000313" key="1">
    <source>
        <dbReference type="EMBL" id="PHD70503.1"/>
    </source>
</evidence>
<sequence length="71" mass="8551">MLCVDIINILYNENLFFLTHFLQITYVQNSFYNKKEGAFVPRIRVFSNKYIKKTQCFFTSVFLIFIPIKTK</sequence>
<dbReference type="EMBL" id="NUSQ01000050">
    <property type="protein sequence ID" value="PHD70503.1"/>
    <property type="molecule type" value="Genomic_DNA"/>
</dbReference>
<dbReference type="Proteomes" id="UP000225997">
    <property type="component" value="Unassembled WGS sequence"/>
</dbReference>
<gene>
    <name evidence="1" type="ORF">COF40_10855</name>
</gene>
<reference evidence="1 2" key="1">
    <citation type="submission" date="2017-09" db="EMBL/GenBank/DDBJ databases">
        <title>Large-scale bioinformatics analysis of Bacillus genomes uncovers conserved roles of natural products in bacterial physiology.</title>
        <authorList>
            <consortium name="Agbiome Team Llc"/>
            <person name="Bleich R.M."/>
            <person name="Grubbs K.J."/>
            <person name="Santa Maria K.C."/>
            <person name="Allen S.E."/>
            <person name="Farag S."/>
            <person name="Shank E.A."/>
            <person name="Bowers A."/>
        </authorList>
    </citation>
    <scope>NUCLEOTIDE SEQUENCE [LARGE SCALE GENOMIC DNA]</scope>
    <source>
        <strain evidence="1 2">AFS044250</strain>
    </source>
</reference>
<name>A0A2B5Y219_9BACI</name>
<organism evidence="1 2">
    <name type="scientific">Bacillus toyonensis</name>
    <dbReference type="NCBI Taxonomy" id="155322"/>
    <lineage>
        <taxon>Bacteria</taxon>
        <taxon>Bacillati</taxon>
        <taxon>Bacillota</taxon>
        <taxon>Bacilli</taxon>
        <taxon>Bacillales</taxon>
        <taxon>Bacillaceae</taxon>
        <taxon>Bacillus</taxon>
        <taxon>Bacillus cereus group</taxon>
    </lineage>
</organism>
<accession>A0A2B5Y219</accession>
<protein>
    <submittedName>
        <fullName evidence="1">Uncharacterized protein</fullName>
    </submittedName>
</protein>
<dbReference type="AlphaFoldDB" id="A0A2B5Y219"/>
<comment type="caution">
    <text evidence="1">The sequence shown here is derived from an EMBL/GenBank/DDBJ whole genome shotgun (WGS) entry which is preliminary data.</text>
</comment>
<proteinExistence type="predicted"/>